<accession>A0ABS1W4C0</accession>
<keyword evidence="3" id="KW-1185">Reference proteome</keyword>
<protein>
    <submittedName>
        <fullName evidence="2">Restriction endonuclease</fullName>
    </submittedName>
</protein>
<evidence type="ECO:0000259" key="1">
    <source>
        <dbReference type="Pfam" id="PF04471"/>
    </source>
</evidence>
<keyword evidence="2" id="KW-0540">Nuclease</keyword>
<feature type="domain" description="Restriction endonuclease type IV Mrr" evidence="1">
    <location>
        <begin position="18"/>
        <end position="134"/>
    </location>
</feature>
<dbReference type="InterPro" id="IPR007560">
    <property type="entry name" value="Restrct_endonuc_IV_Mrr"/>
</dbReference>
<dbReference type="Gene3D" id="3.40.50.300">
    <property type="entry name" value="P-loop containing nucleotide triphosphate hydrolases"/>
    <property type="match status" value="1"/>
</dbReference>
<proteinExistence type="predicted"/>
<dbReference type="GO" id="GO:0004519">
    <property type="term" value="F:endonuclease activity"/>
    <property type="evidence" value="ECO:0007669"/>
    <property type="project" value="UniProtKB-KW"/>
</dbReference>
<gene>
    <name evidence="2" type="ORF">JKJ07_45635</name>
</gene>
<evidence type="ECO:0000313" key="3">
    <source>
        <dbReference type="Proteomes" id="UP000598996"/>
    </source>
</evidence>
<name>A0ABS1W4C0_9ACTN</name>
<sequence length="1316" mass="144597">MGGPLPGKNPLLPPTPSLSEYEFEDFTERLLSANRFSPGSARRVARVERWGRRGDAQDGIDFEGEYSDGKTAAWQCKRYDKLTPADVREIVRVCTFPADEYYLVFSGEASRDVRNEIKKHRKWQLLDQRGLGRMLDDLPLHKRRDVLDRTWGRQIRQFLLRTPGADAFLSLDTFVADRMKDDAPLNDRGPRIGRDAELAALLSALDRSDDFPPVVVVAGPGGRGKTRLLTEALTKFERANLQVPAVCLSPGRSLDQAAIDELPHTPAVVLVDDAHRDPTALAALLNYARFTEGMQIVLGSRTSGVAAVHAEIIKARFAPAQVETIPVEELSRRDARKLVSSLADGLDLTLWAQEYFADQAIDSPHVAVIGVNLIRSRQLTAPLKADDALRQQILARYQEVATGELEGLPNRTVRKVLAVYAALAPVDDADDQLRADIARFTDLDLGALLRLCQDLQDRGVLVTRSGLTRVVPDVLADEILESAAAVGRHATGFAQQLWNVFGSPYDDRLVTTLAELDWRLTRRNGPSVIRPIWASVADRLRDAEPAELHRALRGLRNLATTLPGPFLTVLEELRIRLQEKDRATVDATTTADSLLARAESPRDVLWIMPDLYGQCAANAPETLETVLGALWSLYCDDVRPPNQFPGHAVRVIEDRLASISEMLDPSFPLRIVAWVDNQLGRATDRQHATPMFALRPLLAKDGTRTVAESRRRISLRPYTVAATWARPIRDAIRSTLVRQASGTDPRRAGEAVRLLGTAVRQPAGPGNREVSMEEVLAWEADDLATLTALETAADSAASAVIRRLIRHEIGWTAERARSVRVRHAALKLVTSLDNRDDDLAEVLLSTFRGLPSRRGQAVPTLDVLRAVEAERVAREAGLPQDEIDAERSDQRRVRIEERTAQQEQTVVQVVTRLLSDTVPELVRRLRTTAVEIESAAPRPPSLWGVWREFGRQRSDLIPHMVREIADGPASVLDQGLHQLLDAWADFDSAGLLAWLADASSYRMGVRLAIGSAFAAYAWTDRGAPFVEIHRLGIADTEPGLRDRFLVGSHKMLAIAPAATARLLLSKEASPYALTTALENACGYDGLSWGQTLSEDDASAILDLINQAGWDDYIVQQIAAGIALTRPRLVLDHLQALHDDGVRSPTEVDGFADAFDRKAEALARWVVDRVHRGEGDNVSIVVSIAMRSGMTTAQAQHLAAAVDKFDGAAVEGTANALRDVGTWPLQHPDLARSLLIRARQFDDRAVRVLAGVSGAMTLSCWGFTNGVSDELNKARVAAAEAAATETDPDLKAAFTAAESWAATHAAQLRAEADEDDD</sequence>
<evidence type="ECO:0000313" key="2">
    <source>
        <dbReference type="EMBL" id="MBL7261587.1"/>
    </source>
</evidence>
<dbReference type="Proteomes" id="UP000598996">
    <property type="component" value="Unassembled WGS sequence"/>
</dbReference>
<comment type="caution">
    <text evidence="2">The sequence shown here is derived from an EMBL/GenBank/DDBJ whole genome shotgun (WGS) entry which is preliminary data.</text>
</comment>
<organism evidence="2 3">
    <name type="scientific">Paractinoplanes lichenicola</name>
    <dbReference type="NCBI Taxonomy" id="2802976"/>
    <lineage>
        <taxon>Bacteria</taxon>
        <taxon>Bacillati</taxon>
        <taxon>Actinomycetota</taxon>
        <taxon>Actinomycetes</taxon>
        <taxon>Micromonosporales</taxon>
        <taxon>Micromonosporaceae</taxon>
        <taxon>Paractinoplanes</taxon>
    </lineage>
</organism>
<reference evidence="2 3" key="1">
    <citation type="submission" date="2021-01" db="EMBL/GenBank/DDBJ databases">
        <title>Actinoplanes sp. nov. LDG1-01 isolated from lichen.</title>
        <authorList>
            <person name="Saeng-In P."/>
            <person name="Phongsopitanun W."/>
            <person name="Kanchanasin P."/>
            <person name="Yuki M."/>
            <person name="Kudo T."/>
            <person name="Ohkuma M."/>
            <person name="Tanasupawat S."/>
        </authorList>
    </citation>
    <scope>NUCLEOTIDE SEQUENCE [LARGE SCALE GENOMIC DNA]</scope>
    <source>
        <strain evidence="2 3">LDG1-01</strain>
    </source>
</reference>
<dbReference type="EMBL" id="JAENHO010000020">
    <property type="protein sequence ID" value="MBL7261587.1"/>
    <property type="molecule type" value="Genomic_DNA"/>
</dbReference>
<keyword evidence="2" id="KW-0255">Endonuclease</keyword>
<dbReference type="SUPFAM" id="SSF52540">
    <property type="entry name" value="P-loop containing nucleoside triphosphate hydrolases"/>
    <property type="match status" value="1"/>
</dbReference>
<dbReference type="Pfam" id="PF04471">
    <property type="entry name" value="Mrr_cat"/>
    <property type="match status" value="1"/>
</dbReference>
<dbReference type="SUPFAM" id="SSF52980">
    <property type="entry name" value="Restriction endonuclease-like"/>
    <property type="match status" value="1"/>
</dbReference>
<dbReference type="InterPro" id="IPR027417">
    <property type="entry name" value="P-loop_NTPase"/>
</dbReference>
<dbReference type="InterPro" id="IPR011335">
    <property type="entry name" value="Restrct_endonuc-II-like"/>
</dbReference>
<keyword evidence="2" id="KW-0378">Hydrolase</keyword>
<dbReference type="RefSeq" id="WP_202998345.1">
    <property type="nucleotide sequence ID" value="NZ_JAENHO010000020.1"/>
</dbReference>